<accession>A0AAV4NDN8</accession>
<evidence type="ECO:0000313" key="4">
    <source>
        <dbReference type="EMBL" id="GIX82583.1"/>
    </source>
</evidence>
<keyword evidence="1 3" id="KW-0853">WD repeat</keyword>
<gene>
    <name evidence="4" type="primary">Gnb1l</name>
    <name evidence="4" type="ORF">CDAR_287781</name>
</gene>
<evidence type="ECO:0000256" key="2">
    <source>
        <dbReference type="ARBA" id="ARBA00022737"/>
    </source>
</evidence>
<dbReference type="Gene3D" id="2.130.10.10">
    <property type="entry name" value="YVTN repeat-like/Quinoprotein amine dehydrogenase"/>
    <property type="match status" value="2"/>
</dbReference>
<dbReference type="EMBL" id="BPLQ01001530">
    <property type="protein sequence ID" value="GIX82583.1"/>
    <property type="molecule type" value="Genomic_DNA"/>
</dbReference>
<dbReference type="InterPro" id="IPR015943">
    <property type="entry name" value="WD40/YVTN_repeat-like_dom_sf"/>
</dbReference>
<evidence type="ECO:0000313" key="5">
    <source>
        <dbReference type="Proteomes" id="UP001054837"/>
    </source>
</evidence>
<sequence>MFQKAFVGRAKENGTFSPFFSSYSKKYFCPSNIQHFSRVSHIIQLWRGHEGCVTALHFTNECDITANQPTLISGSKIGEIFIWNLKTFRTVYRLKNHDGNSVLYLYYYKSTLISHGRNDFLNIWKFQNQAWSIIRQLQSPNTAFCAAELYFTQNSANIVLFNNNTHTLKIYDYEKENVLKTLKIKNVGMCMCIKSIELKATNFLLAGYESGEVGLWDCESEQEISQLKLHEEPIMCLDYDSQHKNRGVTGSVDKSLRIWTISEDSALTEVKTVMTNSEITAVKIREDGKILITGSTDSNIRIFSWKNLKLLALLNFHLQSISVLSCCPFSIDKQKSVFASGSDDKCIALWSLY</sequence>
<reference evidence="4 5" key="1">
    <citation type="submission" date="2021-06" db="EMBL/GenBank/DDBJ databases">
        <title>Caerostris darwini draft genome.</title>
        <authorList>
            <person name="Kono N."/>
            <person name="Arakawa K."/>
        </authorList>
    </citation>
    <scope>NUCLEOTIDE SEQUENCE [LARGE SCALE GENOMIC DNA]</scope>
</reference>
<dbReference type="InterPro" id="IPR036322">
    <property type="entry name" value="WD40_repeat_dom_sf"/>
</dbReference>
<dbReference type="PANTHER" id="PTHR19854:SF1">
    <property type="entry name" value="GUANINE NUCLEOTIDE-BINDING PROTEIN SUBUNIT BETA-LIKE PROTEIN 1"/>
    <property type="match status" value="1"/>
</dbReference>
<organism evidence="4 5">
    <name type="scientific">Caerostris darwini</name>
    <dbReference type="NCBI Taxonomy" id="1538125"/>
    <lineage>
        <taxon>Eukaryota</taxon>
        <taxon>Metazoa</taxon>
        <taxon>Ecdysozoa</taxon>
        <taxon>Arthropoda</taxon>
        <taxon>Chelicerata</taxon>
        <taxon>Arachnida</taxon>
        <taxon>Araneae</taxon>
        <taxon>Araneomorphae</taxon>
        <taxon>Entelegynae</taxon>
        <taxon>Araneoidea</taxon>
        <taxon>Araneidae</taxon>
        <taxon>Caerostris</taxon>
    </lineage>
</organism>
<dbReference type="Pfam" id="PF00400">
    <property type="entry name" value="WD40"/>
    <property type="match status" value="3"/>
</dbReference>
<feature type="repeat" description="WD" evidence="3">
    <location>
        <begin position="227"/>
        <end position="269"/>
    </location>
</feature>
<evidence type="ECO:0000256" key="1">
    <source>
        <dbReference type="ARBA" id="ARBA00022574"/>
    </source>
</evidence>
<proteinExistence type="predicted"/>
<protein>
    <submittedName>
        <fullName evidence="4">Guanine nucleotide-binding protein subunit beta-like protein 1</fullName>
    </submittedName>
</protein>
<evidence type="ECO:0000256" key="3">
    <source>
        <dbReference type="PROSITE-ProRule" id="PRU00221"/>
    </source>
</evidence>
<dbReference type="AlphaFoldDB" id="A0AAV4NDN8"/>
<keyword evidence="5" id="KW-1185">Reference proteome</keyword>
<dbReference type="PANTHER" id="PTHR19854">
    <property type="entry name" value="TRANSDUCIN BETA-LIKE 3"/>
    <property type="match status" value="1"/>
</dbReference>
<dbReference type="PROSITE" id="PS50082">
    <property type="entry name" value="WD_REPEATS_2"/>
    <property type="match status" value="1"/>
</dbReference>
<name>A0AAV4NDN8_9ARAC</name>
<comment type="caution">
    <text evidence="4">The sequence shown here is derived from an EMBL/GenBank/DDBJ whole genome shotgun (WGS) entry which is preliminary data.</text>
</comment>
<dbReference type="SMART" id="SM00320">
    <property type="entry name" value="WD40"/>
    <property type="match status" value="5"/>
</dbReference>
<keyword evidence="2" id="KW-0677">Repeat</keyword>
<dbReference type="SUPFAM" id="SSF50978">
    <property type="entry name" value="WD40 repeat-like"/>
    <property type="match status" value="1"/>
</dbReference>
<dbReference type="InterPro" id="IPR001680">
    <property type="entry name" value="WD40_rpt"/>
</dbReference>
<dbReference type="Proteomes" id="UP001054837">
    <property type="component" value="Unassembled WGS sequence"/>
</dbReference>